<protein>
    <submittedName>
        <fullName evidence="1">Uncharacterized protein</fullName>
    </submittedName>
</protein>
<comment type="caution">
    <text evidence="1">The sequence shown here is derived from an EMBL/GenBank/DDBJ whole genome shotgun (WGS) entry which is preliminary data.</text>
</comment>
<proteinExistence type="predicted"/>
<evidence type="ECO:0000313" key="1">
    <source>
        <dbReference type="EMBL" id="KKN26842.1"/>
    </source>
</evidence>
<sequence length="32" mass="3919">MVDKTFFDNDKNKLYEEFPDVIIDINKKNKKE</sequence>
<dbReference type="EMBL" id="LAZR01002689">
    <property type="protein sequence ID" value="KKN26842.1"/>
    <property type="molecule type" value="Genomic_DNA"/>
</dbReference>
<organism evidence="1">
    <name type="scientific">marine sediment metagenome</name>
    <dbReference type="NCBI Taxonomy" id="412755"/>
    <lineage>
        <taxon>unclassified sequences</taxon>
        <taxon>metagenomes</taxon>
        <taxon>ecological metagenomes</taxon>
    </lineage>
</organism>
<dbReference type="AlphaFoldDB" id="A0A0F9PQF0"/>
<name>A0A0F9PQF0_9ZZZZ</name>
<gene>
    <name evidence="1" type="ORF">LCGC14_0870470</name>
</gene>
<accession>A0A0F9PQF0</accession>
<reference evidence="1" key="1">
    <citation type="journal article" date="2015" name="Nature">
        <title>Complex archaea that bridge the gap between prokaryotes and eukaryotes.</title>
        <authorList>
            <person name="Spang A."/>
            <person name="Saw J.H."/>
            <person name="Jorgensen S.L."/>
            <person name="Zaremba-Niedzwiedzka K."/>
            <person name="Martijn J."/>
            <person name="Lind A.E."/>
            <person name="van Eijk R."/>
            <person name="Schleper C."/>
            <person name="Guy L."/>
            <person name="Ettema T.J."/>
        </authorList>
    </citation>
    <scope>NUCLEOTIDE SEQUENCE</scope>
</reference>